<feature type="region of interest" description="Disordered" evidence="1">
    <location>
        <begin position="44"/>
        <end position="70"/>
    </location>
</feature>
<organism evidence="2 3">
    <name type="scientific">Ricinus communis</name>
    <name type="common">Castor bean</name>
    <dbReference type="NCBI Taxonomy" id="3988"/>
    <lineage>
        <taxon>Eukaryota</taxon>
        <taxon>Viridiplantae</taxon>
        <taxon>Streptophyta</taxon>
        <taxon>Embryophyta</taxon>
        <taxon>Tracheophyta</taxon>
        <taxon>Spermatophyta</taxon>
        <taxon>Magnoliopsida</taxon>
        <taxon>eudicotyledons</taxon>
        <taxon>Gunneridae</taxon>
        <taxon>Pentapetalae</taxon>
        <taxon>rosids</taxon>
        <taxon>fabids</taxon>
        <taxon>Malpighiales</taxon>
        <taxon>Euphorbiaceae</taxon>
        <taxon>Acalyphoideae</taxon>
        <taxon>Acalypheae</taxon>
        <taxon>Ricinus</taxon>
    </lineage>
</organism>
<dbReference type="EMBL" id="EQ985257">
    <property type="protein sequence ID" value="EEF23650.1"/>
    <property type="molecule type" value="Genomic_DNA"/>
</dbReference>
<dbReference type="Proteomes" id="UP000008311">
    <property type="component" value="Unassembled WGS sequence"/>
</dbReference>
<reference evidence="3" key="1">
    <citation type="journal article" date="2010" name="Nat. Biotechnol.">
        <title>Draft genome sequence of the oilseed species Ricinus communis.</title>
        <authorList>
            <person name="Chan A.P."/>
            <person name="Crabtree J."/>
            <person name="Zhao Q."/>
            <person name="Lorenzi H."/>
            <person name="Orvis J."/>
            <person name="Puiu D."/>
            <person name="Melake-Berhan A."/>
            <person name="Jones K.M."/>
            <person name="Redman J."/>
            <person name="Chen G."/>
            <person name="Cahoon E.B."/>
            <person name="Gedil M."/>
            <person name="Stanke M."/>
            <person name="Haas B.J."/>
            <person name="Wortman J.R."/>
            <person name="Fraser-Liggett C.M."/>
            <person name="Ravel J."/>
            <person name="Rabinowicz P.D."/>
        </authorList>
    </citation>
    <scope>NUCLEOTIDE SEQUENCE [LARGE SCALE GENOMIC DNA]</scope>
    <source>
        <strain evidence="3">cv. Hale</strain>
    </source>
</reference>
<sequence>MDWCRARSEGCAGVPWRARYAGVASTARGLRPMRRAVIAESLKAPSRNATSTPLSSRSMLRSSSTTSTVSCGCWSRKRCSCGITCSRANVTGADTTSLPPMPALAPRALLSASAAASSARRAPR</sequence>
<gene>
    <name evidence="2" type="ORF">RCOM_1944140</name>
</gene>
<keyword evidence="3" id="KW-1185">Reference proteome</keyword>
<evidence type="ECO:0000256" key="1">
    <source>
        <dbReference type="SAM" id="MobiDB-lite"/>
    </source>
</evidence>
<dbReference type="AlphaFoldDB" id="B9TKG3"/>
<feature type="compositionally biased region" description="Low complexity" evidence="1">
    <location>
        <begin position="50"/>
        <end position="70"/>
    </location>
</feature>
<proteinExistence type="predicted"/>
<evidence type="ECO:0000313" key="3">
    <source>
        <dbReference type="Proteomes" id="UP000008311"/>
    </source>
</evidence>
<accession>B9TKG3</accession>
<evidence type="ECO:0000313" key="2">
    <source>
        <dbReference type="EMBL" id="EEF23650.1"/>
    </source>
</evidence>
<dbReference type="InParanoid" id="B9TKG3"/>
<protein>
    <submittedName>
        <fullName evidence="2">Uncharacterized protein</fullName>
    </submittedName>
</protein>
<name>B9TKG3_RICCO</name>